<dbReference type="SUPFAM" id="SSF47413">
    <property type="entry name" value="lambda repressor-like DNA-binding domains"/>
    <property type="match status" value="1"/>
</dbReference>
<evidence type="ECO:0000256" key="2">
    <source>
        <dbReference type="ARBA" id="ARBA00023125"/>
    </source>
</evidence>
<dbReference type="STRING" id="631.CH53_3084"/>
<dbReference type="KEGG" id="yin:CH53_3084"/>
<dbReference type="EMBL" id="CPZJ01000021">
    <property type="protein sequence ID" value="CNG55637.1"/>
    <property type="molecule type" value="Genomic_DNA"/>
</dbReference>
<protein>
    <submittedName>
        <fullName evidence="5">Putative transcriptional regulator</fullName>
    </submittedName>
</protein>
<dbReference type="InterPro" id="IPR001387">
    <property type="entry name" value="Cro/C1-type_HTH"/>
</dbReference>
<keyword evidence="1" id="KW-0805">Transcription regulation</keyword>
<evidence type="ECO:0000313" key="6">
    <source>
        <dbReference type="Proteomes" id="UP000038750"/>
    </source>
</evidence>
<evidence type="ECO:0000259" key="4">
    <source>
        <dbReference type="PROSITE" id="PS50943"/>
    </source>
</evidence>
<accession>A0A0T9MWS5</accession>
<proteinExistence type="predicted"/>
<keyword evidence="2" id="KW-0238">DNA-binding</keyword>
<dbReference type="InterPro" id="IPR052359">
    <property type="entry name" value="HTH-type_reg/antitoxin"/>
</dbReference>
<dbReference type="GO" id="GO:0003677">
    <property type="term" value="F:DNA binding"/>
    <property type="evidence" value="ECO:0007669"/>
    <property type="project" value="UniProtKB-KW"/>
</dbReference>
<dbReference type="CDD" id="cd00093">
    <property type="entry name" value="HTH_XRE"/>
    <property type="match status" value="1"/>
</dbReference>
<evidence type="ECO:0000256" key="1">
    <source>
        <dbReference type="ARBA" id="ARBA00023015"/>
    </source>
</evidence>
<keyword evidence="3" id="KW-0804">Transcription</keyword>
<evidence type="ECO:0000313" key="5">
    <source>
        <dbReference type="EMBL" id="CNG55637.1"/>
    </source>
</evidence>
<sequence length="98" mass="11268">MKKELFDDLVESMNYMVAAEKGESRPKAEQIHRHPLPDVKLLRLSSGMKQEEFADIVGVSKGLVQSWEQHRRIPSGSALKLLMMIERNPNIIEELRVL</sequence>
<dbReference type="OrthoDB" id="9799384at2"/>
<dbReference type="SMART" id="SM00530">
    <property type="entry name" value="HTH_XRE"/>
    <property type="match status" value="1"/>
</dbReference>
<dbReference type="Proteomes" id="UP000038750">
    <property type="component" value="Unassembled WGS sequence"/>
</dbReference>
<feature type="domain" description="HTH cro/C1-type" evidence="4">
    <location>
        <begin position="39"/>
        <end position="82"/>
    </location>
</feature>
<dbReference type="InterPro" id="IPR010982">
    <property type="entry name" value="Lambda_DNA-bd_dom_sf"/>
</dbReference>
<dbReference type="PROSITE" id="PS50943">
    <property type="entry name" value="HTH_CROC1"/>
    <property type="match status" value="1"/>
</dbReference>
<gene>
    <name evidence="5" type="ORF">ERS008530_04055</name>
</gene>
<organism evidence="5 6">
    <name type="scientific">Yersinia intermedia</name>
    <dbReference type="NCBI Taxonomy" id="631"/>
    <lineage>
        <taxon>Bacteria</taxon>
        <taxon>Pseudomonadati</taxon>
        <taxon>Pseudomonadota</taxon>
        <taxon>Gammaproteobacteria</taxon>
        <taxon>Enterobacterales</taxon>
        <taxon>Yersiniaceae</taxon>
        <taxon>Yersinia</taxon>
    </lineage>
</organism>
<dbReference type="RefSeq" id="WP_042569385.1">
    <property type="nucleotide sequence ID" value="NZ_CABHXJ010000032.1"/>
</dbReference>
<evidence type="ECO:0000256" key="3">
    <source>
        <dbReference type="ARBA" id="ARBA00023163"/>
    </source>
</evidence>
<dbReference type="Gene3D" id="1.10.260.40">
    <property type="entry name" value="lambda repressor-like DNA-binding domains"/>
    <property type="match status" value="1"/>
</dbReference>
<dbReference type="Pfam" id="PF01381">
    <property type="entry name" value="HTH_3"/>
    <property type="match status" value="1"/>
</dbReference>
<dbReference type="AlphaFoldDB" id="A0A0T9MWS5"/>
<dbReference type="PANTHER" id="PTHR36511:SF6">
    <property type="entry name" value="TRANSCRIPTIONAL REGULATOR"/>
    <property type="match status" value="1"/>
</dbReference>
<dbReference type="PANTHER" id="PTHR36511">
    <property type="entry name" value="MERR FAMILY BACTERIAL REGULATORY PROTEIN"/>
    <property type="match status" value="1"/>
</dbReference>
<name>A0A0T9MWS5_YERIN</name>
<reference evidence="5 6" key="1">
    <citation type="submission" date="2015-03" db="EMBL/GenBank/DDBJ databases">
        <authorList>
            <person name="Murphy D."/>
        </authorList>
    </citation>
    <scope>NUCLEOTIDE SEQUENCE [LARGE SCALE GENOMIC DNA]</scope>
    <source>
        <strain evidence="5 6">BR165/97</strain>
    </source>
</reference>